<sequence length="224" mass="24977">MAYDAEFLRAMKKKTAASLSFLDVYFVLDIVEKVVISSLFVAIVLRILSQMQDDRAIIDGLLIVSEGAAAFLILTRRRTKNASLRPFDLMVTAIGTLFPLLVVPASTQPLAPLAFCGMLMVFGFVLQISAKLSLRRSFGLAPANRGVKIGGPYKFVRHPMYAGYLMTHIAFLLVHPSLWNLTIYATALTAQCFRLLAEERLLSQDPAYTAFMATTRYRLIPFVF</sequence>
<proteinExistence type="predicted"/>
<evidence type="ECO:0000313" key="7">
    <source>
        <dbReference type="Proteomes" id="UP000540909"/>
    </source>
</evidence>
<dbReference type="Gene3D" id="1.20.120.1630">
    <property type="match status" value="1"/>
</dbReference>
<comment type="caution">
    <text evidence="6">The sequence shown here is derived from an EMBL/GenBank/DDBJ whole genome shotgun (WGS) entry which is preliminary data.</text>
</comment>
<dbReference type="PANTHER" id="PTHR43847">
    <property type="entry name" value="BLL3993 PROTEIN"/>
    <property type="match status" value="1"/>
</dbReference>
<gene>
    <name evidence="6" type="ORF">GGD57_000315</name>
</gene>
<name>A0A7W6QZ92_9HYPH</name>
<keyword evidence="6" id="KW-0808">Transferase</keyword>
<keyword evidence="6" id="KW-0489">Methyltransferase</keyword>
<dbReference type="Pfam" id="PF04191">
    <property type="entry name" value="PEMT"/>
    <property type="match status" value="1"/>
</dbReference>
<dbReference type="GO" id="GO:0008168">
    <property type="term" value="F:methyltransferase activity"/>
    <property type="evidence" value="ECO:0007669"/>
    <property type="project" value="UniProtKB-KW"/>
</dbReference>
<keyword evidence="3 5" id="KW-1133">Transmembrane helix</keyword>
<dbReference type="InterPro" id="IPR052527">
    <property type="entry name" value="Metal_cation-efflux_comp"/>
</dbReference>
<dbReference type="EMBL" id="JACIFY010000001">
    <property type="protein sequence ID" value="MBB4233777.1"/>
    <property type="molecule type" value="Genomic_DNA"/>
</dbReference>
<comment type="subcellular location">
    <subcellularLocation>
        <location evidence="1">Endomembrane system</location>
        <topology evidence="1">Multi-pass membrane protein</topology>
    </subcellularLocation>
</comment>
<feature type="transmembrane region" description="Helical" evidence="5">
    <location>
        <begin position="155"/>
        <end position="175"/>
    </location>
</feature>
<feature type="transmembrane region" description="Helical" evidence="5">
    <location>
        <begin position="87"/>
        <end position="105"/>
    </location>
</feature>
<keyword evidence="2 5" id="KW-0812">Transmembrane</keyword>
<feature type="transmembrane region" description="Helical" evidence="5">
    <location>
        <begin position="111"/>
        <end position="134"/>
    </location>
</feature>
<dbReference type="Proteomes" id="UP000540909">
    <property type="component" value="Unassembled WGS sequence"/>
</dbReference>
<reference evidence="6 7" key="1">
    <citation type="submission" date="2020-08" db="EMBL/GenBank/DDBJ databases">
        <title>Genomic Encyclopedia of Type Strains, Phase IV (KMG-V): Genome sequencing to study the core and pangenomes of soil and plant-associated prokaryotes.</title>
        <authorList>
            <person name="Whitman W."/>
        </authorList>
    </citation>
    <scope>NUCLEOTIDE SEQUENCE [LARGE SCALE GENOMIC DNA]</scope>
    <source>
        <strain evidence="6 7">SEMIA 4089</strain>
    </source>
</reference>
<evidence type="ECO:0000256" key="2">
    <source>
        <dbReference type="ARBA" id="ARBA00022692"/>
    </source>
</evidence>
<evidence type="ECO:0000256" key="5">
    <source>
        <dbReference type="SAM" id="Phobius"/>
    </source>
</evidence>
<evidence type="ECO:0000313" key="6">
    <source>
        <dbReference type="EMBL" id="MBB4233777.1"/>
    </source>
</evidence>
<keyword evidence="4 5" id="KW-0472">Membrane</keyword>
<feature type="transmembrane region" description="Helical" evidence="5">
    <location>
        <begin position="21"/>
        <end position="44"/>
    </location>
</feature>
<dbReference type="PANTHER" id="PTHR43847:SF1">
    <property type="entry name" value="BLL3993 PROTEIN"/>
    <property type="match status" value="1"/>
</dbReference>
<evidence type="ECO:0000256" key="4">
    <source>
        <dbReference type="ARBA" id="ARBA00023136"/>
    </source>
</evidence>
<dbReference type="GO" id="GO:0012505">
    <property type="term" value="C:endomembrane system"/>
    <property type="evidence" value="ECO:0007669"/>
    <property type="project" value="UniProtKB-SubCell"/>
</dbReference>
<accession>A0A7W6QZ92</accession>
<dbReference type="GO" id="GO:0032259">
    <property type="term" value="P:methylation"/>
    <property type="evidence" value="ECO:0007669"/>
    <property type="project" value="UniProtKB-KW"/>
</dbReference>
<evidence type="ECO:0000256" key="1">
    <source>
        <dbReference type="ARBA" id="ARBA00004127"/>
    </source>
</evidence>
<dbReference type="InterPro" id="IPR007318">
    <property type="entry name" value="Phopholipid_MeTrfase"/>
</dbReference>
<evidence type="ECO:0000256" key="3">
    <source>
        <dbReference type="ARBA" id="ARBA00022989"/>
    </source>
</evidence>
<organism evidence="6 7">
    <name type="scientific">Rhizobium esperanzae</name>
    <dbReference type="NCBI Taxonomy" id="1967781"/>
    <lineage>
        <taxon>Bacteria</taxon>
        <taxon>Pseudomonadati</taxon>
        <taxon>Pseudomonadota</taxon>
        <taxon>Alphaproteobacteria</taxon>
        <taxon>Hyphomicrobiales</taxon>
        <taxon>Rhizobiaceae</taxon>
        <taxon>Rhizobium/Agrobacterium group</taxon>
        <taxon>Rhizobium</taxon>
    </lineage>
</organism>
<feature type="transmembrane region" description="Helical" evidence="5">
    <location>
        <begin position="56"/>
        <end position="75"/>
    </location>
</feature>
<dbReference type="AlphaFoldDB" id="A0A7W6QZ92"/>
<protein>
    <submittedName>
        <fullName evidence="6">Protein-S-isoprenylcysteine O-methyltransferase Ste14</fullName>
    </submittedName>
</protein>